<evidence type="ECO:0000313" key="2">
    <source>
        <dbReference type="EMBL" id="EQD29936.1"/>
    </source>
</evidence>
<feature type="region of interest" description="Disordered" evidence="1">
    <location>
        <begin position="172"/>
        <end position="192"/>
    </location>
</feature>
<dbReference type="EMBL" id="AUZZ01010428">
    <property type="protein sequence ID" value="EQD29936.1"/>
    <property type="molecule type" value="Genomic_DNA"/>
</dbReference>
<evidence type="ECO:0000256" key="1">
    <source>
        <dbReference type="SAM" id="MobiDB-lite"/>
    </source>
</evidence>
<gene>
    <name evidence="2" type="ORF">B2A_14373</name>
</gene>
<accession>T0Y4D4</accession>
<organism evidence="2">
    <name type="scientific">mine drainage metagenome</name>
    <dbReference type="NCBI Taxonomy" id="410659"/>
    <lineage>
        <taxon>unclassified sequences</taxon>
        <taxon>metagenomes</taxon>
        <taxon>ecological metagenomes</taxon>
    </lineage>
</organism>
<reference evidence="2" key="1">
    <citation type="submission" date="2013-08" db="EMBL/GenBank/DDBJ databases">
        <authorList>
            <person name="Mendez C."/>
            <person name="Richter M."/>
            <person name="Ferrer M."/>
            <person name="Sanchez J."/>
        </authorList>
    </citation>
    <scope>NUCLEOTIDE SEQUENCE</scope>
</reference>
<feature type="non-terminal residue" evidence="2">
    <location>
        <position position="1"/>
    </location>
</feature>
<comment type="caution">
    <text evidence="2">The sequence shown here is derived from an EMBL/GenBank/DDBJ whole genome shotgun (WGS) entry which is preliminary data.</text>
</comment>
<name>T0Y4D4_9ZZZZ</name>
<sequence length="205" mass="21821">VRSLGETPIGRAGHRDPALYGELAGLLREGRWPSVSLLPGQRIPDHVAVVLTSPSEAPSIAHARVLSVTSEVDRPSLGAAIEQAFDDPDPAGELIVGIDPGPRPGYAIFAGVHCLGTGSLESPESTGPFAADLDRRFPSRPVRFRVGAGDPPCRNRIVNSLLAPPRRVELVDEAGTTPRGRRRPRDPTAARSIAHHTGVAVRERL</sequence>
<proteinExistence type="predicted"/>
<feature type="non-terminal residue" evidence="2">
    <location>
        <position position="205"/>
    </location>
</feature>
<protein>
    <submittedName>
        <fullName evidence="2">Uncharacterized protein</fullName>
    </submittedName>
</protein>
<reference evidence="2" key="2">
    <citation type="journal article" date="2014" name="ISME J.">
        <title>Microbial stratification in low pH oxic and suboxic macroscopic growths along an acid mine drainage.</title>
        <authorList>
            <person name="Mendez-Garcia C."/>
            <person name="Mesa V."/>
            <person name="Sprenger R.R."/>
            <person name="Richter M."/>
            <person name="Diez M.S."/>
            <person name="Solano J."/>
            <person name="Bargiela R."/>
            <person name="Golyshina O.V."/>
            <person name="Manteca A."/>
            <person name="Ramos J.L."/>
            <person name="Gallego J.R."/>
            <person name="Llorente I."/>
            <person name="Martins Dos Santos V.A."/>
            <person name="Jensen O.N."/>
            <person name="Pelaez A.I."/>
            <person name="Sanchez J."/>
            <person name="Ferrer M."/>
        </authorList>
    </citation>
    <scope>NUCLEOTIDE SEQUENCE</scope>
</reference>
<dbReference type="AlphaFoldDB" id="T0Y4D4"/>